<keyword evidence="2" id="KW-1185">Reference proteome</keyword>
<protein>
    <submittedName>
        <fullName evidence="1">Uncharacterized protein</fullName>
    </submittedName>
</protein>
<reference evidence="1 2" key="1">
    <citation type="submission" date="2018-12" db="EMBL/GenBank/DDBJ databases">
        <title>Bacillus ochoae sp. nov., Paenibacillus whitsoniae sp. nov., Paenibacillus spiritus sp. nov. Isolated from the Mars Exploration Rover during spacecraft assembly.</title>
        <authorList>
            <person name="Seuylemezian A."/>
            <person name="Vaishampayan P."/>
        </authorList>
    </citation>
    <scope>NUCLEOTIDE SEQUENCE [LARGE SCALE GENOMIC DNA]</scope>
    <source>
        <strain evidence="1 2">MER 54</strain>
    </source>
</reference>
<dbReference type="AlphaFoldDB" id="A0A430JDX6"/>
<organism evidence="1 2">
    <name type="scientific">Paenibacillus whitsoniae</name>
    <dbReference type="NCBI Taxonomy" id="2496558"/>
    <lineage>
        <taxon>Bacteria</taxon>
        <taxon>Bacillati</taxon>
        <taxon>Bacillota</taxon>
        <taxon>Bacilli</taxon>
        <taxon>Bacillales</taxon>
        <taxon>Paenibacillaceae</taxon>
        <taxon>Paenibacillus</taxon>
    </lineage>
</organism>
<dbReference type="OrthoDB" id="7061841at2"/>
<gene>
    <name evidence="1" type="ORF">EJQ19_12605</name>
</gene>
<sequence length="97" mass="10795">MIPSVNRDEEMLASACKGCTATVHVTPEEIAKLFGETLRVRNLKLTTEVEYEKRMAACRSCNDYQFGTTCRWCGCLMDVKAKLSAARCPSPQGSKWA</sequence>
<dbReference type="Proteomes" id="UP000276128">
    <property type="component" value="Unassembled WGS sequence"/>
</dbReference>
<accession>A0A430JDX6</accession>
<evidence type="ECO:0000313" key="1">
    <source>
        <dbReference type="EMBL" id="RTE09218.1"/>
    </source>
</evidence>
<dbReference type="EMBL" id="RXHU01000034">
    <property type="protein sequence ID" value="RTE09218.1"/>
    <property type="molecule type" value="Genomic_DNA"/>
</dbReference>
<proteinExistence type="predicted"/>
<comment type="caution">
    <text evidence="1">The sequence shown here is derived from an EMBL/GenBank/DDBJ whole genome shotgun (WGS) entry which is preliminary data.</text>
</comment>
<dbReference type="RefSeq" id="WP_126141582.1">
    <property type="nucleotide sequence ID" value="NZ_RXHU01000034.1"/>
</dbReference>
<name>A0A430JDX6_9BACL</name>
<evidence type="ECO:0000313" key="2">
    <source>
        <dbReference type="Proteomes" id="UP000276128"/>
    </source>
</evidence>